<name>B3MD51_DROAN</name>
<feature type="region of interest" description="Disordered" evidence="1">
    <location>
        <begin position="112"/>
        <end position="131"/>
    </location>
</feature>
<dbReference type="OrthoDB" id="7859596at2759"/>
<proteinExistence type="predicted"/>
<keyword evidence="2" id="KW-0732">Signal</keyword>
<feature type="region of interest" description="Disordered" evidence="1">
    <location>
        <begin position="87"/>
        <end position="106"/>
    </location>
</feature>
<sequence length="192" mass="21558">MAITRRLPRPELVFLFVWLFLVLDLNLAARLPSDRLAIFPSDSGPNGTMAIIVESRQREIEMELQEVIRQMNISLVLPAKMRKGWARATESENRSERPGNANEETRNAIESIRNAGNEKNNDKSQAPSSESKMISFAKEENMGVKPLWDEMDANNLTDSKPSVVIGPRITLGTQRVCPEGTIRSEGHCRKIA</sequence>
<feature type="compositionally biased region" description="Basic and acidic residues" evidence="1">
    <location>
        <begin position="89"/>
        <end position="106"/>
    </location>
</feature>
<dbReference type="InParanoid" id="B3MD51"/>
<dbReference type="EMBL" id="CH902619">
    <property type="protein sequence ID" value="EDV37384.2"/>
    <property type="molecule type" value="Genomic_DNA"/>
</dbReference>
<organism evidence="3 4">
    <name type="scientific">Drosophila ananassae</name>
    <name type="common">Fruit fly</name>
    <dbReference type="NCBI Taxonomy" id="7217"/>
    <lineage>
        <taxon>Eukaryota</taxon>
        <taxon>Metazoa</taxon>
        <taxon>Ecdysozoa</taxon>
        <taxon>Arthropoda</taxon>
        <taxon>Hexapoda</taxon>
        <taxon>Insecta</taxon>
        <taxon>Pterygota</taxon>
        <taxon>Neoptera</taxon>
        <taxon>Endopterygota</taxon>
        <taxon>Diptera</taxon>
        <taxon>Brachycera</taxon>
        <taxon>Muscomorpha</taxon>
        <taxon>Ephydroidea</taxon>
        <taxon>Drosophilidae</taxon>
        <taxon>Drosophila</taxon>
        <taxon>Sophophora</taxon>
    </lineage>
</organism>
<feature type="signal peptide" evidence="2">
    <location>
        <begin position="1"/>
        <end position="28"/>
    </location>
</feature>
<dbReference type="GeneID" id="6494308"/>
<evidence type="ECO:0000256" key="2">
    <source>
        <dbReference type="SAM" id="SignalP"/>
    </source>
</evidence>
<evidence type="ECO:0000256" key="1">
    <source>
        <dbReference type="SAM" id="MobiDB-lite"/>
    </source>
</evidence>
<dbReference type="KEGG" id="dan:6494308"/>
<evidence type="ECO:0000313" key="3">
    <source>
        <dbReference type="EMBL" id="EDV37384.2"/>
    </source>
</evidence>
<gene>
    <name evidence="3" type="primary">Dana\GF11444</name>
    <name evidence="3" type="synonym">dana_GLEANR_11501</name>
    <name evidence="3" type="ORF">GF11444</name>
</gene>
<protein>
    <submittedName>
        <fullName evidence="3">Uncharacterized protein</fullName>
    </submittedName>
</protein>
<feature type="chain" id="PRO_5006454662" evidence="2">
    <location>
        <begin position="29"/>
        <end position="192"/>
    </location>
</feature>
<dbReference type="AlphaFoldDB" id="B3MD51"/>
<reference evidence="3 4" key="1">
    <citation type="journal article" date="2007" name="Nature">
        <title>Evolution of genes and genomes on the Drosophila phylogeny.</title>
        <authorList>
            <consortium name="Drosophila 12 Genomes Consortium"/>
            <person name="Clark A.G."/>
            <person name="Eisen M.B."/>
            <person name="Smith D.R."/>
            <person name="Bergman C.M."/>
            <person name="Oliver B."/>
            <person name="Markow T.A."/>
            <person name="Kaufman T.C."/>
            <person name="Kellis M."/>
            <person name="Gelbart W."/>
            <person name="Iyer V.N."/>
            <person name="Pollard D.A."/>
            <person name="Sackton T.B."/>
            <person name="Larracuente A.M."/>
            <person name="Singh N.D."/>
            <person name="Abad J.P."/>
            <person name="Abt D.N."/>
            <person name="Adryan B."/>
            <person name="Aguade M."/>
            <person name="Akashi H."/>
            <person name="Anderson W.W."/>
            <person name="Aquadro C.F."/>
            <person name="Ardell D.H."/>
            <person name="Arguello R."/>
            <person name="Artieri C.G."/>
            <person name="Barbash D.A."/>
            <person name="Barker D."/>
            <person name="Barsanti P."/>
            <person name="Batterham P."/>
            <person name="Batzoglou S."/>
            <person name="Begun D."/>
            <person name="Bhutkar A."/>
            <person name="Blanco E."/>
            <person name="Bosak S.A."/>
            <person name="Bradley R.K."/>
            <person name="Brand A.D."/>
            <person name="Brent M.R."/>
            <person name="Brooks A.N."/>
            <person name="Brown R.H."/>
            <person name="Butlin R.K."/>
            <person name="Caggese C."/>
            <person name="Calvi B.R."/>
            <person name="Bernardo de Carvalho A."/>
            <person name="Caspi A."/>
            <person name="Castrezana S."/>
            <person name="Celniker S.E."/>
            <person name="Chang J.L."/>
            <person name="Chapple C."/>
            <person name="Chatterji S."/>
            <person name="Chinwalla A."/>
            <person name="Civetta A."/>
            <person name="Clifton S.W."/>
            <person name="Comeron J.M."/>
            <person name="Costello J.C."/>
            <person name="Coyne J.A."/>
            <person name="Daub J."/>
            <person name="David R.G."/>
            <person name="Delcher A.L."/>
            <person name="Delehaunty K."/>
            <person name="Do C.B."/>
            <person name="Ebling H."/>
            <person name="Edwards K."/>
            <person name="Eickbush T."/>
            <person name="Evans J.D."/>
            <person name="Filipski A."/>
            <person name="Findeiss S."/>
            <person name="Freyhult E."/>
            <person name="Fulton L."/>
            <person name="Fulton R."/>
            <person name="Garcia A.C."/>
            <person name="Gardiner A."/>
            <person name="Garfield D.A."/>
            <person name="Garvin B.E."/>
            <person name="Gibson G."/>
            <person name="Gilbert D."/>
            <person name="Gnerre S."/>
            <person name="Godfrey J."/>
            <person name="Good R."/>
            <person name="Gotea V."/>
            <person name="Gravely B."/>
            <person name="Greenberg A.J."/>
            <person name="Griffiths-Jones S."/>
            <person name="Gross S."/>
            <person name="Guigo R."/>
            <person name="Gustafson E.A."/>
            <person name="Haerty W."/>
            <person name="Hahn M.W."/>
            <person name="Halligan D.L."/>
            <person name="Halpern A.L."/>
            <person name="Halter G.M."/>
            <person name="Han M.V."/>
            <person name="Heger A."/>
            <person name="Hillier L."/>
            <person name="Hinrichs A.S."/>
            <person name="Holmes I."/>
            <person name="Hoskins R.A."/>
            <person name="Hubisz M.J."/>
            <person name="Hultmark D."/>
            <person name="Huntley M.A."/>
            <person name="Jaffe D.B."/>
            <person name="Jagadeeshan S."/>
            <person name="Jeck W.R."/>
            <person name="Johnson J."/>
            <person name="Jones C.D."/>
            <person name="Jordan W.C."/>
            <person name="Karpen G.H."/>
            <person name="Kataoka E."/>
            <person name="Keightley P.D."/>
            <person name="Kheradpour P."/>
            <person name="Kirkness E.F."/>
            <person name="Koerich L.B."/>
            <person name="Kristiansen K."/>
            <person name="Kudrna D."/>
            <person name="Kulathinal R.J."/>
            <person name="Kumar S."/>
            <person name="Kwok R."/>
            <person name="Lander E."/>
            <person name="Langley C.H."/>
            <person name="Lapoint R."/>
            <person name="Lazzaro B.P."/>
            <person name="Lee S.J."/>
            <person name="Levesque L."/>
            <person name="Li R."/>
            <person name="Lin C.F."/>
            <person name="Lin M.F."/>
            <person name="Lindblad-Toh K."/>
            <person name="Llopart A."/>
            <person name="Long M."/>
            <person name="Low L."/>
            <person name="Lozovsky E."/>
            <person name="Lu J."/>
            <person name="Luo M."/>
            <person name="Machado C.A."/>
            <person name="Makalowski W."/>
            <person name="Marzo M."/>
            <person name="Matsuda M."/>
            <person name="Matzkin L."/>
            <person name="McAllister B."/>
            <person name="McBride C.S."/>
            <person name="McKernan B."/>
            <person name="McKernan K."/>
            <person name="Mendez-Lago M."/>
            <person name="Minx P."/>
            <person name="Mollenhauer M.U."/>
            <person name="Montooth K."/>
            <person name="Mount S.M."/>
            <person name="Mu X."/>
            <person name="Myers E."/>
            <person name="Negre B."/>
            <person name="Newfeld S."/>
            <person name="Nielsen R."/>
            <person name="Noor M.A."/>
            <person name="O'Grady P."/>
            <person name="Pachter L."/>
            <person name="Papaceit M."/>
            <person name="Parisi M.J."/>
            <person name="Parisi M."/>
            <person name="Parts L."/>
            <person name="Pedersen J.S."/>
            <person name="Pesole G."/>
            <person name="Phillippy A.M."/>
            <person name="Ponting C.P."/>
            <person name="Pop M."/>
            <person name="Porcelli D."/>
            <person name="Powell J.R."/>
            <person name="Prohaska S."/>
            <person name="Pruitt K."/>
            <person name="Puig M."/>
            <person name="Quesneville H."/>
            <person name="Ram K.R."/>
            <person name="Rand D."/>
            <person name="Rasmussen M.D."/>
            <person name="Reed L.K."/>
            <person name="Reenan R."/>
            <person name="Reily A."/>
            <person name="Remington K.A."/>
            <person name="Rieger T.T."/>
            <person name="Ritchie M.G."/>
            <person name="Robin C."/>
            <person name="Rogers Y.H."/>
            <person name="Rohde C."/>
            <person name="Rozas J."/>
            <person name="Rubenfield M.J."/>
            <person name="Ruiz A."/>
            <person name="Russo S."/>
            <person name="Salzberg S.L."/>
            <person name="Sanchez-Gracia A."/>
            <person name="Saranga D.J."/>
            <person name="Sato H."/>
            <person name="Schaeffer S.W."/>
            <person name="Schatz M.C."/>
            <person name="Schlenke T."/>
            <person name="Schwartz R."/>
            <person name="Segarra C."/>
            <person name="Singh R.S."/>
            <person name="Sirot L."/>
            <person name="Sirota M."/>
            <person name="Sisneros N.B."/>
            <person name="Smith C.D."/>
            <person name="Smith T.F."/>
            <person name="Spieth J."/>
            <person name="Stage D.E."/>
            <person name="Stark A."/>
            <person name="Stephan W."/>
            <person name="Strausberg R.L."/>
            <person name="Strempel S."/>
            <person name="Sturgill D."/>
            <person name="Sutton G."/>
            <person name="Sutton G.G."/>
            <person name="Tao W."/>
            <person name="Teichmann S."/>
            <person name="Tobari Y.N."/>
            <person name="Tomimura Y."/>
            <person name="Tsolas J.M."/>
            <person name="Valente V.L."/>
            <person name="Venter E."/>
            <person name="Venter J.C."/>
            <person name="Vicario S."/>
            <person name="Vieira F.G."/>
            <person name="Vilella A.J."/>
            <person name="Villasante A."/>
            <person name="Walenz B."/>
            <person name="Wang J."/>
            <person name="Wasserman M."/>
            <person name="Watts T."/>
            <person name="Wilson D."/>
            <person name="Wilson R.K."/>
            <person name="Wing R.A."/>
            <person name="Wolfner M.F."/>
            <person name="Wong A."/>
            <person name="Wong G.K."/>
            <person name="Wu C.I."/>
            <person name="Wu G."/>
            <person name="Yamamoto D."/>
            <person name="Yang H.P."/>
            <person name="Yang S.P."/>
            <person name="Yorke J.A."/>
            <person name="Yoshida K."/>
            <person name="Zdobnov E."/>
            <person name="Zhang P."/>
            <person name="Zhang Y."/>
            <person name="Zimin A.V."/>
            <person name="Baldwin J."/>
            <person name="Abdouelleil A."/>
            <person name="Abdulkadir J."/>
            <person name="Abebe A."/>
            <person name="Abera B."/>
            <person name="Abreu J."/>
            <person name="Acer S.C."/>
            <person name="Aftuck L."/>
            <person name="Alexander A."/>
            <person name="An P."/>
            <person name="Anderson E."/>
            <person name="Anderson S."/>
            <person name="Arachi H."/>
            <person name="Azer M."/>
            <person name="Bachantsang P."/>
            <person name="Barry A."/>
            <person name="Bayul T."/>
            <person name="Berlin A."/>
            <person name="Bessette D."/>
            <person name="Bloom T."/>
            <person name="Blye J."/>
            <person name="Boguslavskiy L."/>
            <person name="Bonnet C."/>
            <person name="Boukhgalter B."/>
            <person name="Bourzgui I."/>
            <person name="Brown A."/>
            <person name="Cahill P."/>
            <person name="Channer S."/>
            <person name="Cheshatsang Y."/>
            <person name="Chuda L."/>
            <person name="Citroen M."/>
            <person name="Collymore A."/>
            <person name="Cooke P."/>
            <person name="Costello M."/>
            <person name="D'Aco K."/>
            <person name="Daza R."/>
            <person name="De Haan G."/>
            <person name="DeGray S."/>
            <person name="DeMaso C."/>
            <person name="Dhargay N."/>
            <person name="Dooley K."/>
            <person name="Dooley E."/>
            <person name="Doricent M."/>
            <person name="Dorje P."/>
            <person name="Dorjee K."/>
            <person name="Dupes A."/>
            <person name="Elong R."/>
            <person name="Falk J."/>
            <person name="Farina A."/>
            <person name="Faro S."/>
            <person name="Ferguson D."/>
            <person name="Fisher S."/>
            <person name="Foley C.D."/>
            <person name="Franke A."/>
            <person name="Friedrich D."/>
            <person name="Gadbois L."/>
            <person name="Gearin G."/>
            <person name="Gearin C.R."/>
            <person name="Giannoukos G."/>
            <person name="Goode T."/>
            <person name="Graham J."/>
            <person name="Grandbois E."/>
            <person name="Grewal S."/>
            <person name="Gyaltsen K."/>
            <person name="Hafez N."/>
            <person name="Hagos B."/>
            <person name="Hall J."/>
            <person name="Henson C."/>
            <person name="Hollinger A."/>
            <person name="Honan T."/>
            <person name="Huard M.D."/>
            <person name="Hughes L."/>
            <person name="Hurhula B."/>
            <person name="Husby M.E."/>
            <person name="Kamat A."/>
            <person name="Kanga B."/>
            <person name="Kashin S."/>
            <person name="Khazanovich D."/>
            <person name="Kisner P."/>
            <person name="Lance K."/>
            <person name="Lara M."/>
            <person name="Lee W."/>
            <person name="Lennon N."/>
            <person name="Letendre F."/>
            <person name="LeVine R."/>
            <person name="Lipovsky A."/>
            <person name="Liu X."/>
            <person name="Liu J."/>
            <person name="Liu S."/>
            <person name="Lokyitsang T."/>
            <person name="Lokyitsang Y."/>
            <person name="Lubonja R."/>
            <person name="Lui A."/>
            <person name="MacDonald P."/>
            <person name="Magnisalis V."/>
            <person name="Maru K."/>
            <person name="Matthews C."/>
            <person name="McCusker W."/>
            <person name="McDonough S."/>
            <person name="Mehta T."/>
            <person name="Meldrim J."/>
            <person name="Meneus L."/>
            <person name="Mihai O."/>
            <person name="Mihalev A."/>
            <person name="Mihova T."/>
            <person name="Mittelman R."/>
            <person name="Mlenga V."/>
            <person name="Montmayeur A."/>
            <person name="Mulrain L."/>
            <person name="Navidi A."/>
            <person name="Naylor J."/>
            <person name="Negash T."/>
            <person name="Nguyen T."/>
            <person name="Nguyen N."/>
            <person name="Nicol R."/>
            <person name="Norbu C."/>
            <person name="Norbu N."/>
            <person name="Novod N."/>
            <person name="O'Neill B."/>
            <person name="Osman S."/>
            <person name="Markiewicz E."/>
            <person name="Oyono O.L."/>
            <person name="Patti C."/>
            <person name="Phunkhang P."/>
            <person name="Pierre F."/>
            <person name="Priest M."/>
            <person name="Raghuraman S."/>
            <person name="Rege F."/>
            <person name="Reyes R."/>
            <person name="Rise C."/>
            <person name="Rogov P."/>
            <person name="Ross K."/>
            <person name="Ryan E."/>
            <person name="Settipalli S."/>
            <person name="Shea T."/>
            <person name="Sherpa N."/>
            <person name="Shi L."/>
            <person name="Shih D."/>
            <person name="Sparrow T."/>
            <person name="Spaulding J."/>
            <person name="Stalker J."/>
            <person name="Stange-Thomann N."/>
            <person name="Stavropoulos S."/>
            <person name="Stone C."/>
            <person name="Strader C."/>
            <person name="Tesfaye S."/>
            <person name="Thomson T."/>
            <person name="Thoulutsang Y."/>
            <person name="Thoulutsang D."/>
            <person name="Topham K."/>
            <person name="Topping I."/>
            <person name="Tsamla T."/>
            <person name="Vassiliev H."/>
            <person name="Vo A."/>
            <person name="Wangchuk T."/>
            <person name="Wangdi T."/>
            <person name="Weiand M."/>
            <person name="Wilkinson J."/>
            <person name="Wilson A."/>
            <person name="Yadav S."/>
            <person name="Young G."/>
            <person name="Yu Q."/>
            <person name="Zembek L."/>
            <person name="Zhong D."/>
            <person name="Zimmer A."/>
            <person name="Zwirko Z."/>
            <person name="Jaffe D.B."/>
            <person name="Alvarez P."/>
            <person name="Brockman W."/>
            <person name="Butler J."/>
            <person name="Chin C."/>
            <person name="Gnerre S."/>
            <person name="Grabherr M."/>
            <person name="Kleber M."/>
            <person name="Mauceli E."/>
            <person name="MacCallum I."/>
        </authorList>
    </citation>
    <scope>NUCLEOTIDE SEQUENCE [LARGE SCALE GENOMIC DNA]</scope>
    <source>
        <strain evidence="4">Tucson 14024-0371.13</strain>
    </source>
</reference>
<evidence type="ECO:0000313" key="4">
    <source>
        <dbReference type="Proteomes" id="UP000007801"/>
    </source>
</evidence>
<keyword evidence="4" id="KW-1185">Reference proteome</keyword>
<dbReference type="HOGENOM" id="CLU_1798435_0_0_1"/>
<accession>B3MD51</accession>
<dbReference type="Proteomes" id="UP000007801">
    <property type="component" value="Unassembled WGS sequence"/>
</dbReference>